<feature type="domain" description="Solute-binding protein family 5" evidence="2">
    <location>
        <begin position="150"/>
        <end position="554"/>
    </location>
</feature>
<dbReference type="GO" id="GO:0015833">
    <property type="term" value="P:peptide transport"/>
    <property type="evidence" value="ECO:0007669"/>
    <property type="project" value="TreeGrafter"/>
</dbReference>
<dbReference type="Proteomes" id="UP000187495">
    <property type="component" value="Unassembled WGS sequence"/>
</dbReference>
<dbReference type="GO" id="GO:0030288">
    <property type="term" value="C:outer membrane-bounded periplasmic space"/>
    <property type="evidence" value="ECO:0007669"/>
    <property type="project" value="TreeGrafter"/>
</dbReference>
<dbReference type="EMBL" id="FTNU01000006">
    <property type="protein sequence ID" value="SIR90057.1"/>
    <property type="molecule type" value="Genomic_DNA"/>
</dbReference>
<proteinExistence type="predicted"/>
<dbReference type="Pfam" id="PF00496">
    <property type="entry name" value="SBP_bac_5"/>
    <property type="match status" value="1"/>
</dbReference>
<evidence type="ECO:0000256" key="1">
    <source>
        <dbReference type="ARBA" id="ARBA00022729"/>
    </source>
</evidence>
<organism evidence="3 4">
    <name type="scientific">Moraxella cuniculi DSM 21768</name>
    <dbReference type="NCBI Taxonomy" id="1122245"/>
    <lineage>
        <taxon>Bacteria</taxon>
        <taxon>Pseudomonadati</taxon>
        <taxon>Pseudomonadota</taxon>
        <taxon>Gammaproteobacteria</taxon>
        <taxon>Moraxellales</taxon>
        <taxon>Moraxellaceae</taxon>
        <taxon>Moraxella</taxon>
    </lineage>
</organism>
<evidence type="ECO:0000259" key="2">
    <source>
        <dbReference type="Pfam" id="PF00496"/>
    </source>
</evidence>
<dbReference type="GO" id="GO:0042884">
    <property type="term" value="P:microcin transport"/>
    <property type="evidence" value="ECO:0007669"/>
    <property type="project" value="TreeGrafter"/>
</dbReference>
<accession>A0A1N7EPN1</accession>
<evidence type="ECO:0000313" key="4">
    <source>
        <dbReference type="Proteomes" id="UP000187495"/>
    </source>
</evidence>
<dbReference type="STRING" id="34061.B0189_02135"/>
<dbReference type="GO" id="GO:0043190">
    <property type="term" value="C:ATP-binding cassette (ABC) transporter complex"/>
    <property type="evidence" value="ECO:0007669"/>
    <property type="project" value="InterPro"/>
</dbReference>
<dbReference type="PANTHER" id="PTHR30290:SF64">
    <property type="entry name" value="ABC TRANSPORTER PERIPLASMIC BINDING PROTEIN"/>
    <property type="match status" value="1"/>
</dbReference>
<dbReference type="PANTHER" id="PTHR30290">
    <property type="entry name" value="PERIPLASMIC BINDING COMPONENT OF ABC TRANSPORTER"/>
    <property type="match status" value="1"/>
</dbReference>
<keyword evidence="1" id="KW-0732">Signal</keyword>
<keyword evidence="4" id="KW-1185">Reference proteome</keyword>
<dbReference type="GO" id="GO:1904680">
    <property type="term" value="F:peptide transmembrane transporter activity"/>
    <property type="evidence" value="ECO:0007669"/>
    <property type="project" value="TreeGrafter"/>
</dbReference>
<reference evidence="4" key="1">
    <citation type="submission" date="2017-01" db="EMBL/GenBank/DDBJ databases">
        <authorList>
            <person name="Varghese N."/>
            <person name="Submissions S."/>
        </authorList>
    </citation>
    <scope>NUCLEOTIDE SEQUENCE [LARGE SCALE GENOMIC DNA]</scope>
    <source>
        <strain evidence="4">DSM 21768</strain>
    </source>
</reference>
<dbReference type="AlphaFoldDB" id="A0A1N7EPN1"/>
<dbReference type="InterPro" id="IPR030678">
    <property type="entry name" value="Peptide/Ni-bd"/>
</dbReference>
<dbReference type="CDD" id="cd08497">
    <property type="entry name" value="MbnE-like"/>
    <property type="match status" value="1"/>
</dbReference>
<name>A0A1N7EPN1_9GAMM</name>
<sequence length="647" mass="72765">MIVAAQNKPRHRLGRWLVICMMLITPACRQDTAGSLAISQGDGQTQAAASQEFLTTLSADTLGVERKNSHINQQTITQTTLSINNTAKYSTATHLPYANPDAPKGGVLSMPAIGMFNSLNGFIDTGIAATGTFYLYDTLMAGSLDEVGVLYPQLAEKVTFSPNDDSWIIYHINPKARFWDGSPVTAHDVQATYQAILSKGLMSWRAFLSGIVAVEVLDDYRVKFYFNPSSAGDLQSTVGLMPIFAKKDIITRFDKVSLEPLMGSGAYRLQLAEPSRRVRYVRDDAYWGRDLMVNRGRFNFDAIEYVYFADEAVAFEAFKAGAYRFRIENDIKRWATFLPKNQPINKVAIKNTNPVLMRGLVMNLRKPLFADIRVRRAMNLAFDFQWSNQQLLFGEYQRLNSYFYGSPLQAVGKPDAKEYEVLLSLPLNNDEKSALNGVPAQPVSAGDGINRANLLAAKSLLQQAGFVYQNGWLYDKTGKQLSVEILVADDKYQAILLPYLNNLKRLGLQAKLKRLDKASYINRKRQYDFDMIIDEFMQGNAPGVEQSYLWGSQSARQVGNQNTIGIQSAAIDELIARLVQADNREQIVLYTKVLDRLLLAGEYMVAWYGKNSTDVMYYQGYQHPEKLPSAAIGLDYWWYHAPDEVKK</sequence>
<dbReference type="Gene3D" id="3.40.190.10">
    <property type="entry name" value="Periplasmic binding protein-like II"/>
    <property type="match status" value="1"/>
</dbReference>
<gene>
    <name evidence="3" type="ORF">SAMN02745664_10693</name>
</gene>
<dbReference type="InterPro" id="IPR000914">
    <property type="entry name" value="SBP_5_dom"/>
</dbReference>
<dbReference type="SUPFAM" id="SSF53850">
    <property type="entry name" value="Periplasmic binding protein-like II"/>
    <property type="match status" value="1"/>
</dbReference>
<evidence type="ECO:0000313" key="3">
    <source>
        <dbReference type="EMBL" id="SIR90057.1"/>
    </source>
</evidence>
<dbReference type="PIRSF" id="PIRSF002741">
    <property type="entry name" value="MppA"/>
    <property type="match status" value="1"/>
</dbReference>
<protein>
    <submittedName>
        <fullName evidence="3">Peptide/nickel transport system substrate-binding protein/microcin C transport system substrate-binding protein</fullName>
    </submittedName>
</protein>
<dbReference type="InterPro" id="IPR039424">
    <property type="entry name" value="SBP_5"/>
</dbReference>
<dbReference type="Gene3D" id="3.10.105.10">
    <property type="entry name" value="Dipeptide-binding Protein, Domain 3"/>
    <property type="match status" value="1"/>
</dbReference>